<dbReference type="OrthoDB" id="6160at2"/>
<dbReference type="PANTHER" id="PTHR30204">
    <property type="entry name" value="REDOX-CYCLING DRUG-SENSING TRANSCRIPTIONAL ACTIVATOR SOXR"/>
    <property type="match status" value="1"/>
</dbReference>
<keyword evidence="2" id="KW-0805">Transcription regulation</keyword>
<dbReference type="InterPro" id="IPR000551">
    <property type="entry name" value="MerR-type_HTH_dom"/>
</dbReference>
<reference evidence="8" key="4">
    <citation type="submission" date="2022-10" db="EMBL/GenBank/DDBJ databases">
        <authorList>
            <person name="Aires J."/>
            <person name="Mesa V."/>
        </authorList>
    </citation>
    <scope>NUCLEOTIDE SEQUENCE</scope>
    <source>
        <strain evidence="8">Clostridium neonatale JD116</strain>
    </source>
</reference>
<dbReference type="GeneID" id="68876118"/>
<dbReference type="Proteomes" id="UP001189143">
    <property type="component" value="Unassembled WGS sequence"/>
</dbReference>
<dbReference type="RefSeq" id="WP_058293978.1">
    <property type="nucleotide sequence ID" value="NZ_CAKJVD010000039.1"/>
</dbReference>
<dbReference type="CDD" id="cd01109">
    <property type="entry name" value="HTH_YyaN"/>
    <property type="match status" value="1"/>
</dbReference>
<evidence type="ECO:0000313" key="11">
    <source>
        <dbReference type="Proteomes" id="UP000220840"/>
    </source>
</evidence>
<dbReference type="Proteomes" id="UP000220840">
    <property type="component" value="Unassembled WGS sequence"/>
</dbReference>
<reference evidence="9 11" key="1">
    <citation type="submission" date="2017-10" db="EMBL/GenBank/DDBJ databases">
        <title>Effective Description of Clostridium neonatale sp. nov. linked to necrotizing enterocolitis in neonates and a clarification of species assignable to the genus Clostridium (Prazmowski 1880) emend. Lawson and Rainey 2016.</title>
        <authorList>
            <person name="Bernard K."/>
            <person name="Burdz T."/>
            <person name="Wiebe D."/>
            <person name="Balcewich B."/>
            <person name="Alfa M."/>
            <person name="Bernier A.-M."/>
        </authorList>
    </citation>
    <scope>NUCLEOTIDE SEQUENCE [LARGE SCALE GENOMIC DNA]</scope>
    <source>
        <strain evidence="9 11">LCDC99A005</strain>
    </source>
</reference>
<evidence type="ECO:0000259" key="6">
    <source>
        <dbReference type="PROSITE" id="PS50937"/>
    </source>
</evidence>
<dbReference type="GO" id="GO:0003677">
    <property type="term" value="F:DNA binding"/>
    <property type="evidence" value="ECO:0007669"/>
    <property type="project" value="UniProtKB-KW"/>
</dbReference>
<keyword evidence="4" id="KW-0804">Transcription</keyword>
<keyword evidence="1" id="KW-0678">Repressor</keyword>
<dbReference type="Proteomes" id="UP000431451">
    <property type="component" value="Unassembled WGS sequence"/>
</dbReference>
<dbReference type="STRING" id="137838.GCA_001458595_01081"/>
<evidence type="ECO:0000313" key="10">
    <source>
        <dbReference type="EMBL" id="VCT83191.1"/>
    </source>
</evidence>
<dbReference type="PANTHER" id="PTHR30204:SF69">
    <property type="entry name" value="MERR-FAMILY TRANSCRIPTIONAL REGULATOR"/>
    <property type="match status" value="1"/>
</dbReference>
<keyword evidence="11" id="KW-1185">Reference proteome</keyword>
<protein>
    <submittedName>
        <fullName evidence="9">MerR family transcriptional regulator</fullName>
    </submittedName>
    <submittedName>
        <fullName evidence="10">Putative HTH-type transcriptional regulator</fullName>
    </submittedName>
    <submittedName>
        <fullName evidence="7">Transcriptional regulator, MerR-type</fullName>
    </submittedName>
</protein>
<dbReference type="EMBL" id="UWJD01000001">
    <property type="protein sequence ID" value="VCT83191.1"/>
    <property type="molecule type" value="Genomic_DNA"/>
</dbReference>
<dbReference type="EMBL" id="CAMTCP010000246">
    <property type="protein sequence ID" value="CAI3636658.1"/>
    <property type="molecule type" value="Genomic_DNA"/>
</dbReference>
<dbReference type="AlphaFoldDB" id="A0A2A7MD95"/>
<dbReference type="SMART" id="SM00422">
    <property type="entry name" value="HTH_MERR"/>
    <property type="match status" value="1"/>
</dbReference>
<keyword evidence="5" id="KW-0175">Coiled coil</keyword>
<dbReference type="GO" id="GO:0003700">
    <property type="term" value="F:DNA-binding transcription factor activity"/>
    <property type="evidence" value="ECO:0007669"/>
    <property type="project" value="InterPro"/>
</dbReference>
<reference evidence="10 12" key="2">
    <citation type="submission" date="2018-06" db="EMBL/GenBank/DDBJ databases">
        <authorList>
            <consortium name="IHU Genomes"/>
        </authorList>
    </citation>
    <scope>NUCLEOTIDE SEQUENCE [LARGE SCALE GENOMIC DNA]</scope>
    <source>
        <strain evidence="10 12">NEC25</strain>
    </source>
</reference>
<sequence>MSTTKEVCEQVGISYETLKFYCKEGLVPNVKRDKNNYRVFDEKNVAWLKGLQCLRKCGMSIKDMKLYMNYCLEGPSTINQRKEMLNKLKESLLEKINELNECIDFIDNKQSFYDDVLDGKIKYISNLIDIENKQDIQ</sequence>
<keyword evidence="3" id="KW-0238">DNA-binding</keyword>
<feature type="domain" description="HTH merR-type" evidence="6">
    <location>
        <begin position="1"/>
        <end position="70"/>
    </location>
</feature>
<feature type="coiled-coil region" evidence="5">
    <location>
        <begin position="82"/>
        <end position="109"/>
    </location>
</feature>
<evidence type="ECO:0000256" key="5">
    <source>
        <dbReference type="SAM" id="Coils"/>
    </source>
</evidence>
<dbReference type="PROSITE" id="PS50937">
    <property type="entry name" value="HTH_MERR_2"/>
    <property type="match status" value="1"/>
</dbReference>
<dbReference type="EMBL" id="PDCJ01000002">
    <property type="protein sequence ID" value="PEG29812.1"/>
    <property type="molecule type" value="Genomic_DNA"/>
</dbReference>
<evidence type="ECO:0000313" key="12">
    <source>
        <dbReference type="Proteomes" id="UP000431451"/>
    </source>
</evidence>
<evidence type="ECO:0000313" key="8">
    <source>
        <dbReference type="EMBL" id="CAI3636658.1"/>
    </source>
</evidence>
<dbReference type="InterPro" id="IPR009061">
    <property type="entry name" value="DNA-bd_dom_put_sf"/>
</dbReference>
<dbReference type="Proteomes" id="UP000789738">
    <property type="component" value="Unassembled WGS sequence"/>
</dbReference>
<dbReference type="SUPFAM" id="SSF46955">
    <property type="entry name" value="Putative DNA-binding domain"/>
    <property type="match status" value="1"/>
</dbReference>
<gene>
    <name evidence="8" type="ORF">CNEO2_480012</name>
    <name evidence="7" type="ORF">CNEO_44945</name>
    <name evidence="10" type="ORF">CNEONATNEC25_00786</name>
    <name evidence="9" type="ORF">CQ394_14255</name>
</gene>
<evidence type="ECO:0000256" key="4">
    <source>
        <dbReference type="ARBA" id="ARBA00023163"/>
    </source>
</evidence>
<organism evidence="9 11">
    <name type="scientific">Clostridium neonatale</name>
    <dbReference type="NCBI Taxonomy" id="137838"/>
    <lineage>
        <taxon>Bacteria</taxon>
        <taxon>Bacillati</taxon>
        <taxon>Bacillota</taxon>
        <taxon>Clostridia</taxon>
        <taxon>Eubacteriales</taxon>
        <taxon>Clostridiaceae</taxon>
        <taxon>Clostridium</taxon>
    </lineage>
</organism>
<dbReference type="Pfam" id="PF13411">
    <property type="entry name" value="MerR_1"/>
    <property type="match status" value="1"/>
</dbReference>
<evidence type="ECO:0000313" key="9">
    <source>
        <dbReference type="EMBL" id="PEG29812.1"/>
    </source>
</evidence>
<evidence type="ECO:0000256" key="3">
    <source>
        <dbReference type="ARBA" id="ARBA00023125"/>
    </source>
</evidence>
<dbReference type="InterPro" id="IPR047057">
    <property type="entry name" value="MerR_fam"/>
</dbReference>
<evidence type="ECO:0000256" key="2">
    <source>
        <dbReference type="ARBA" id="ARBA00023015"/>
    </source>
</evidence>
<evidence type="ECO:0000313" key="7">
    <source>
        <dbReference type="EMBL" id="CAG9710800.1"/>
    </source>
</evidence>
<dbReference type="Gene3D" id="1.10.1660.10">
    <property type="match status" value="1"/>
</dbReference>
<reference evidence="7" key="3">
    <citation type="submission" date="2021-10" db="EMBL/GenBank/DDBJ databases">
        <authorList>
            <person name="Mesa V."/>
        </authorList>
    </citation>
    <scope>NUCLEOTIDE SEQUENCE</scope>
    <source>
        <strain evidence="7">CC3_PB</strain>
    </source>
</reference>
<accession>A0A2A7MD95</accession>
<dbReference type="EMBL" id="CAKJVE010000004">
    <property type="protein sequence ID" value="CAG9710800.1"/>
    <property type="molecule type" value="Genomic_DNA"/>
</dbReference>
<name>A0A2A7MD95_9CLOT</name>
<evidence type="ECO:0000256" key="1">
    <source>
        <dbReference type="ARBA" id="ARBA00022491"/>
    </source>
</evidence>
<proteinExistence type="predicted"/>